<accession>A0A6B3NI97</accession>
<dbReference type="GO" id="GO:0004519">
    <property type="term" value="F:endonuclease activity"/>
    <property type="evidence" value="ECO:0007669"/>
    <property type="project" value="UniProtKB-KW"/>
</dbReference>
<sequence length="210" mass="23767">MSNQSIQFSQEVNQVNTPYSLPMIQIPPSFRISHEQFVELAGANRDIRLERTAQGELIIMSPTYSDTGASNAEIGGQLWYWNNKTKLGIVFDSSTGFHLPNGATRSPDASWISLEQWNSLIPQQRQKFASICPDFVVELRSQSDSLVSVQRKMHEFLENGLRLGWLIDKQNRKVEIYQPGEEVKILNNLTELSGGKILPGFILDLSKVWS</sequence>
<evidence type="ECO:0000259" key="1">
    <source>
        <dbReference type="Pfam" id="PF05685"/>
    </source>
</evidence>
<reference evidence="2" key="1">
    <citation type="submission" date="2019-11" db="EMBL/GenBank/DDBJ databases">
        <title>Genomic insights into an expanded diversity of filamentous marine cyanobacteria reveals the extraordinary biosynthetic potential of Moorea and Okeania.</title>
        <authorList>
            <person name="Ferreira Leao T."/>
            <person name="Wang M."/>
            <person name="Moss N."/>
            <person name="Da Silva R."/>
            <person name="Sanders J."/>
            <person name="Nurk S."/>
            <person name="Gurevich A."/>
            <person name="Humphrey G."/>
            <person name="Reher R."/>
            <person name="Zhu Q."/>
            <person name="Belda-Ferre P."/>
            <person name="Glukhov E."/>
            <person name="Rex R."/>
            <person name="Dorrestein P.C."/>
            <person name="Knight R."/>
            <person name="Pevzner P."/>
            <person name="Gerwick W.H."/>
            <person name="Gerwick L."/>
        </authorList>
    </citation>
    <scope>NUCLEOTIDE SEQUENCE</scope>
    <source>
        <strain evidence="2">SIO1C4</strain>
    </source>
</reference>
<evidence type="ECO:0000313" key="2">
    <source>
        <dbReference type="EMBL" id="NER30585.1"/>
    </source>
</evidence>
<dbReference type="InterPro" id="IPR011335">
    <property type="entry name" value="Restrct_endonuc-II-like"/>
</dbReference>
<name>A0A6B3NI97_9CYAN</name>
<dbReference type="Gene3D" id="3.90.1570.10">
    <property type="entry name" value="tt1808, chain A"/>
    <property type="match status" value="1"/>
</dbReference>
<dbReference type="EMBL" id="JAAHFQ010000593">
    <property type="protein sequence ID" value="NER30585.1"/>
    <property type="molecule type" value="Genomic_DNA"/>
</dbReference>
<keyword evidence="2" id="KW-0540">Nuclease</keyword>
<organism evidence="2">
    <name type="scientific">Symploca sp. SIO1C4</name>
    <dbReference type="NCBI Taxonomy" id="2607765"/>
    <lineage>
        <taxon>Bacteria</taxon>
        <taxon>Bacillati</taxon>
        <taxon>Cyanobacteriota</taxon>
        <taxon>Cyanophyceae</taxon>
        <taxon>Coleofasciculales</taxon>
        <taxon>Coleofasciculaceae</taxon>
        <taxon>Symploca</taxon>
    </lineage>
</organism>
<dbReference type="CDD" id="cd06260">
    <property type="entry name" value="DUF820-like"/>
    <property type="match status" value="1"/>
</dbReference>
<protein>
    <submittedName>
        <fullName evidence="2">Uma2 family endonuclease</fullName>
    </submittedName>
</protein>
<dbReference type="AlphaFoldDB" id="A0A6B3NI97"/>
<dbReference type="InterPro" id="IPR008538">
    <property type="entry name" value="Uma2"/>
</dbReference>
<keyword evidence="2" id="KW-0255">Endonuclease</keyword>
<proteinExistence type="predicted"/>
<dbReference type="PANTHER" id="PTHR34107:SF7">
    <property type="entry name" value="SLR2092 PROTEIN"/>
    <property type="match status" value="1"/>
</dbReference>
<keyword evidence="2" id="KW-0378">Hydrolase</keyword>
<gene>
    <name evidence="2" type="ORF">F6J89_23950</name>
</gene>
<comment type="caution">
    <text evidence="2">The sequence shown here is derived from an EMBL/GenBank/DDBJ whole genome shotgun (WGS) entry which is preliminary data.</text>
</comment>
<dbReference type="PANTHER" id="PTHR34107">
    <property type="entry name" value="SLL0198 PROTEIN-RELATED"/>
    <property type="match status" value="1"/>
</dbReference>
<dbReference type="SUPFAM" id="SSF52980">
    <property type="entry name" value="Restriction endonuclease-like"/>
    <property type="match status" value="1"/>
</dbReference>
<dbReference type="Pfam" id="PF05685">
    <property type="entry name" value="Uma2"/>
    <property type="match status" value="1"/>
</dbReference>
<dbReference type="InterPro" id="IPR012296">
    <property type="entry name" value="Nuclease_put_TT1808"/>
</dbReference>
<feature type="domain" description="Putative restriction endonuclease" evidence="1">
    <location>
        <begin position="35"/>
        <end position="205"/>
    </location>
</feature>